<proteinExistence type="predicted"/>
<dbReference type="SUPFAM" id="SSF53822">
    <property type="entry name" value="Periplasmic binding protein-like I"/>
    <property type="match status" value="1"/>
</dbReference>
<dbReference type="Gene3D" id="3.40.50.2300">
    <property type="match status" value="2"/>
</dbReference>
<dbReference type="PROSITE" id="PS51257">
    <property type="entry name" value="PROKAR_LIPOPROTEIN"/>
    <property type="match status" value="1"/>
</dbReference>
<accession>A0AAE3EIY0</accession>
<dbReference type="Proteomes" id="UP001198163">
    <property type="component" value="Unassembled WGS sequence"/>
</dbReference>
<gene>
    <name evidence="1" type="ORF">K7J14_10485</name>
</gene>
<protein>
    <submittedName>
        <fullName evidence="1">ABC transporter substrate-binding protein</fullName>
    </submittedName>
</protein>
<evidence type="ECO:0000313" key="1">
    <source>
        <dbReference type="EMBL" id="MCD1655125.1"/>
    </source>
</evidence>
<name>A0AAE3EIY0_9SPIR</name>
<dbReference type="Pfam" id="PF04392">
    <property type="entry name" value="ABC_sub_bind"/>
    <property type="match status" value="1"/>
</dbReference>
<organism evidence="1 2">
    <name type="scientific">Teretinema zuelzerae</name>
    <dbReference type="NCBI Taxonomy" id="156"/>
    <lineage>
        <taxon>Bacteria</taxon>
        <taxon>Pseudomonadati</taxon>
        <taxon>Spirochaetota</taxon>
        <taxon>Spirochaetia</taxon>
        <taxon>Spirochaetales</taxon>
        <taxon>Treponemataceae</taxon>
        <taxon>Teretinema</taxon>
    </lineage>
</organism>
<dbReference type="PANTHER" id="PTHR35271:SF1">
    <property type="entry name" value="ABC TRANSPORTER, SUBSTRATE-BINDING LIPOPROTEIN"/>
    <property type="match status" value="1"/>
</dbReference>
<keyword evidence="2" id="KW-1185">Reference proteome</keyword>
<dbReference type="CDD" id="cd06325">
    <property type="entry name" value="PBP1_ABC_unchar_transporter"/>
    <property type="match status" value="1"/>
</dbReference>
<dbReference type="InterPro" id="IPR007487">
    <property type="entry name" value="ABC_transpt-TYRBP-like"/>
</dbReference>
<sequence>MKHSIRYALVVAAAVLLAGGCAKKQEAKTAENPSFRIGVSKIVSHPALDATEQGIQDELAARGIPAVFDLQNANGDVNTATQIAQKFLVDKVDAVVAIATPNAIAAANTIKDKPVVFSVITDPAGAGLVDADLMGKGNVTGLSDMTDVLDHLKLFQRVAGIKTLGYVYTSSEANSASSLASVEKACAEIGISLVTQSINNSSEVKQATETIVKRVDGIYLTTDNTVFSALPALIEVALANKKPVFSSDTTSAVDGGCLIASGFDYYKAGRATGAILADVLQGKKPADIPVKFLKDPSEMDFIIDLDVAKICGIDFPQDILDTAGKVFENGKLTTRN</sequence>
<dbReference type="EMBL" id="JAINWA010000003">
    <property type="protein sequence ID" value="MCD1655125.1"/>
    <property type="molecule type" value="Genomic_DNA"/>
</dbReference>
<dbReference type="PANTHER" id="PTHR35271">
    <property type="entry name" value="ABC TRANSPORTER, SUBSTRATE-BINDING LIPOPROTEIN-RELATED"/>
    <property type="match status" value="1"/>
</dbReference>
<comment type="caution">
    <text evidence="1">The sequence shown here is derived from an EMBL/GenBank/DDBJ whole genome shotgun (WGS) entry which is preliminary data.</text>
</comment>
<dbReference type="AlphaFoldDB" id="A0AAE3EIY0"/>
<dbReference type="InterPro" id="IPR028082">
    <property type="entry name" value="Peripla_BP_I"/>
</dbReference>
<dbReference type="RefSeq" id="WP_230755947.1">
    <property type="nucleotide sequence ID" value="NZ_JAINWA010000003.1"/>
</dbReference>
<reference evidence="1" key="1">
    <citation type="submission" date="2021-08" db="EMBL/GenBank/DDBJ databases">
        <title>Comparative analyses of Brucepasteria parasyntrophica and Teretinema zuelzerae.</title>
        <authorList>
            <person name="Song Y."/>
            <person name="Brune A."/>
        </authorList>
    </citation>
    <scope>NUCLEOTIDE SEQUENCE</scope>
    <source>
        <strain evidence="1">DSM 1903</strain>
    </source>
</reference>
<evidence type="ECO:0000313" key="2">
    <source>
        <dbReference type="Proteomes" id="UP001198163"/>
    </source>
</evidence>